<keyword evidence="2" id="KW-1185">Reference proteome</keyword>
<sequence length="90" mass="9960">MIAGPGFWDQEIERAGWSRALSAGPADFPEITGRSRVWGRNCYVRGRDRLVIEWSDQVTIAAALLNGRPCPLGSPEDLSKAIAQDHRPGW</sequence>
<organism evidence="1 2">
    <name type="scientific">Kitasatospora arboriphila</name>
    <dbReference type="NCBI Taxonomy" id="258052"/>
    <lineage>
        <taxon>Bacteria</taxon>
        <taxon>Bacillati</taxon>
        <taxon>Actinomycetota</taxon>
        <taxon>Actinomycetes</taxon>
        <taxon>Kitasatosporales</taxon>
        <taxon>Streptomycetaceae</taxon>
        <taxon>Kitasatospora</taxon>
    </lineage>
</organism>
<reference evidence="1 2" key="1">
    <citation type="journal article" date="2019" name="Int. J. Syst. Evol. Microbiol.">
        <title>The Global Catalogue of Microorganisms (GCM) 10K type strain sequencing project: providing services to taxonomists for standard genome sequencing and annotation.</title>
        <authorList>
            <consortium name="The Broad Institute Genomics Platform"/>
            <consortium name="The Broad Institute Genome Sequencing Center for Infectious Disease"/>
            <person name="Wu L."/>
            <person name="Ma J."/>
        </authorList>
    </citation>
    <scope>NUCLEOTIDE SEQUENCE [LARGE SCALE GENOMIC DNA]</scope>
    <source>
        <strain evidence="1 2">JCM 13002</strain>
    </source>
</reference>
<protein>
    <submittedName>
        <fullName evidence="1">Uncharacterized protein</fullName>
    </submittedName>
</protein>
<evidence type="ECO:0000313" key="1">
    <source>
        <dbReference type="EMBL" id="GAA1069757.1"/>
    </source>
</evidence>
<gene>
    <name evidence="1" type="ORF">GCM10009663_03300</name>
</gene>
<comment type="caution">
    <text evidence="1">The sequence shown here is derived from an EMBL/GenBank/DDBJ whole genome shotgun (WGS) entry which is preliminary data.</text>
</comment>
<dbReference type="RefSeq" id="WP_344621617.1">
    <property type="nucleotide sequence ID" value="NZ_BAAALD010000002.1"/>
</dbReference>
<dbReference type="EMBL" id="BAAALD010000002">
    <property type="protein sequence ID" value="GAA1069757.1"/>
    <property type="molecule type" value="Genomic_DNA"/>
</dbReference>
<evidence type="ECO:0000313" key="2">
    <source>
        <dbReference type="Proteomes" id="UP001499987"/>
    </source>
</evidence>
<proteinExistence type="predicted"/>
<accession>A0ABN1TB87</accession>
<name>A0ABN1TB87_9ACTN</name>
<dbReference type="Proteomes" id="UP001499987">
    <property type="component" value="Unassembled WGS sequence"/>
</dbReference>